<dbReference type="EMBL" id="JANHOG010000933">
    <property type="protein sequence ID" value="KAJ3549373.1"/>
    <property type="molecule type" value="Genomic_DNA"/>
</dbReference>
<sequence length="421" mass="47420">MPHFAPRLPSAYRIRQRSTSVFYRRAYATCHHESKEALPSSFIDSLLVERLGQHTHHRRGKRRFATPKVIDEDLVDGPPIALFSDPSAIPASPGNIYLQPDSVEYVGSYNWVDLRMPTIIVPGSPRIYRDDAPPYSVPLHRGGSIMDENGHRMRTRALVPVLAAVDATAAISGYAPLNWHQVDLITDRGNLRRLLTFLSGRWEPAEFRIDVQLAGTRTLLFTRWERKTESYCGKNNCYAHSFEVARTQPLPGCEYGLSHHRIITYAFDGLKTVVFLIAAPTCHVPFFADRTRGTDYIAAGLARAKDIEEVVHRVGQRVPPALPLADAPAGSRRALVHGKFHRTREETLESAGAQNRLIRQEIDYRRLGPLVRAIRDVVVARGRDARLSLIGVRGRGLEIRERKSSRSCLPERLLCRFDAAT</sequence>
<accession>A0ACC1SZ75</accession>
<proteinExistence type="predicted"/>
<organism evidence="1 2">
    <name type="scientific">Phlebia brevispora</name>
    <dbReference type="NCBI Taxonomy" id="194682"/>
    <lineage>
        <taxon>Eukaryota</taxon>
        <taxon>Fungi</taxon>
        <taxon>Dikarya</taxon>
        <taxon>Basidiomycota</taxon>
        <taxon>Agaricomycotina</taxon>
        <taxon>Agaricomycetes</taxon>
        <taxon>Polyporales</taxon>
        <taxon>Meruliaceae</taxon>
        <taxon>Phlebia</taxon>
    </lineage>
</organism>
<dbReference type="Proteomes" id="UP001148662">
    <property type="component" value="Unassembled WGS sequence"/>
</dbReference>
<evidence type="ECO:0000313" key="2">
    <source>
        <dbReference type="Proteomes" id="UP001148662"/>
    </source>
</evidence>
<evidence type="ECO:0000313" key="1">
    <source>
        <dbReference type="EMBL" id="KAJ3549373.1"/>
    </source>
</evidence>
<protein>
    <submittedName>
        <fullName evidence="1">Uncharacterized protein</fullName>
    </submittedName>
</protein>
<gene>
    <name evidence="1" type="ORF">NM688_g5184</name>
</gene>
<comment type="caution">
    <text evidence="1">The sequence shown here is derived from an EMBL/GenBank/DDBJ whole genome shotgun (WGS) entry which is preliminary data.</text>
</comment>
<name>A0ACC1SZ75_9APHY</name>
<keyword evidence="2" id="KW-1185">Reference proteome</keyword>
<reference evidence="1" key="1">
    <citation type="submission" date="2022-07" db="EMBL/GenBank/DDBJ databases">
        <title>Genome Sequence of Phlebia brevispora.</title>
        <authorList>
            <person name="Buettner E."/>
        </authorList>
    </citation>
    <scope>NUCLEOTIDE SEQUENCE</scope>
    <source>
        <strain evidence="1">MPL23</strain>
    </source>
</reference>